<dbReference type="EMBL" id="MU167281">
    <property type="protein sequence ID" value="KAG0145202.1"/>
    <property type="molecule type" value="Genomic_DNA"/>
</dbReference>
<protein>
    <recommendedName>
        <fullName evidence="2">Cyclin N-terminal domain-containing protein</fullName>
    </recommendedName>
</protein>
<gene>
    <name evidence="3" type="ORF">CROQUDRAFT_671922</name>
</gene>
<dbReference type="GO" id="GO:0005634">
    <property type="term" value="C:nucleus"/>
    <property type="evidence" value="ECO:0007669"/>
    <property type="project" value="TreeGrafter"/>
</dbReference>
<dbReference type="InterPro" id="IPR013922">
    <property type="entry name" value="Cyclin_PHO80-like"/>
</dbReference>
<dbReference type="GO" id="GO:0016538">
    <property type="term" value="F:cyclin-dependent protein serine/threonine kinase regulator activity"/>
    <property type="evidence" value="ECO:0007669"/>
    <property type="project" value="TreeGrafter"/>
</dbReference>
<feature type="compositionally biased region" description="Low complexity" evidence="1">
    <location>
        <begin position="313"/>
        <end position="329"/>
    </location>
</feature>
<keyword evidence="4" id="KW-1185">Reference proteome</keyword>
<organism evidence="3 4">
    <name type="scientific">Cronartium quercuum f. sp. fusiforme G11</name>
    <dbReference type="NCBI Taxonomy" id="708437"/>
    <lineage>
        <taxon>Eukaryota</taxon>
        <taxon>Fungi</taxon>
        <taxon>Dikarya</taxon>
        <taxon>Basidiomycota</taxon>
        <taxon>Pucciniomycotina</taxon>
        <taxon>Pucciniomycetes</taxon>
        <taxon>Pucciniales</taxon>
        <taxon>Coleosporiaceae</taxon>
        <taxon>Cronartium</taxon>
    </lineage>
</organism>
<feature type="region of interest" description="Disordered" evidence="1">
    <location>
        <begin position="1"/>
        <end position="23"/>
    </location>
</feature>
<sequence length="431" mass="46103">MPQMERTPTITPATAKSTSTKPVSAATAQRLKLAPALKLPPLVRRHPASLVAKDLHEPALLSLIREPVNRSMISYIANVAISVIQCQSSPIEALPSPPSTPTKNSASSDEDQPAKKLQPALPSLEKFIEVIVKKSHVQVPTLLCTIVYLQRLRAKLPRIAKGLNCTRHRVFLACLIVAAKYLNDSSPKNKHWCAHAGLFDEIEVNLMERQLLYLLDFDLGIDEPTLMKTFAPFMRGSLAVPTAPASVSSASSPAPTSRTVNVVHINPNITHSTPRNKNMFKYRDEKPGAIPLTPSPSPSPIRGSLLRLGSKVSPASSTSSASSDLLTPDTCTTDEEAEHDLSFTRPRPPPATTKHSPDTIALNKAAAALSLTSHGPAPSQPHTIIPLIKLSSSATKSSKSNFLTNLGTSLAAGFRKDLSSSASVARAGGSH</sequence>
<accession>A0A9P6NJA0</accession>
<comment type="caution">
    <text evidence="3">The sequence shown here is derived from an EMBL/GenBank/DDBJ whole genome shotgun (WGS) entry which is preliminary data.</text>
</comment>
<name>A0A9P6NJA0_9BASI</name>
<dbReference type="CDD" id="cd20557">
    <property type="entry name" value="CYCLIN_ScPCL1-like"/>
    <property type="match status" value="1"/>
</dbReference>
<dbReference type="InterPro" id="IPR036915">
    <property type="entry name" value="Cyclin-like_sf"/>
</dbReference>
<dbReference type="Gene3D" id="1.10.472.10">
    <property type="entry name" value="Cyclin-like"/>
    <property type="match status" value="1"/>
</dbReference>
<evidence type="ECO:0000313" key="3">
    <source>
        <dbReference type="EMBL" id="KAG0145202.1"/>
    </source>
</evidence>
<evidence type="ECO:0000259" key="2">
    <source>
        <dbReference type="Pfam" id="PF00134"/>
    </source>
</evidence>
<dbReference type="OrthoDB" id="10250320at2759"/>
<dbReference type="Proteomes" id="UP000886653">
    <property type="component" value="Unassembled WGS sequence"/>
</dbReference>
<feature type="region of interest" description="Disordered" evidence="1">
    <location>
        <begin position="268"/>
        <end position="357"/>
    </location>
</feature>
<dbReference type="AlphaFoldDB" id="A0A9P6NJA0"/>
<feature type="compositionally biased region" description="Polar residues" evidence="1">
    <location>
        <begin position="1"/>
        <end position="22"/>
    </location>
</feature>
<dbReference type="GO" id="GO:0000307">
    <property type="term" value="C:cyclin-dependent protein kinase holoenzyme complex"/>
    <property type="evidence" value="ECO:0007669"/>
    <property type="project" value="TreeGrafter"/>
</dbReference>
<dbReference type="GO" id="GO:0019901">
    <property type="term" value="F:protein kinase binding"/>
    <property type="evidence" value="ECO:0007669"/>
    <property type="project" value="InterPro"/>
</dbReference>
<feature type="region of interest" description="Disordered" evidence="1">
    <location>
        <begin position="92"/>
        <end position="115"/>
    </location>
</feature>
<dbReference type="SUPFAM" id="SSF47954">
    <property type="entry name" value="Cyclin-like"/>
    <property type="match status" value="1"/>
</dbReference>
<feature type="domain" description="Cyclin N-terminal" evidence="2">
    <location>
        <begin position="123"/>
        <end position="219"/>
    </location>
</feature>
<dbReference type="InterPro" id="IPR006671">
    <property type="entry name" value="Cyclin_N"/>
</dbReference>
<evidence type="ECO:0000256" key="1">
    <source>
        <dbReference type="SAM" id="MobiDB-lite"/>
    </source>
</evidence>
<dbReference type="Pfam" id="PF00134">
    <property type="entry name" value="Cyclin_N"/>
    <property type="match status" value="1"/>
</dbReference>
<dbReference type="PANTHER" id="PTHR15615">
    <property type="match status" value="1"/>
</dbReference>
<proteinExistence type="predicted"/>
<reference evidence="3" key="1">
    <citation type="submission" date="2013-11" db="EMBL/GenBank/DDBJ databases">
        <title>Genome sequence of the fusiform rust pathogen reveals effectors for host alternation and coevolution with pine.</title>
        <authorList>
            <consortium name="DOE Joint Genome Institute"/>
            <person name="Smith K."/>
            <person name="Pendleton A."/>
            <person name="Kubisiak T."/>
            <person name="Anderson C."/>
            <person name="Salamov A."/>
            <person name="Aerts A."/>
            <person name="Riley R."/>
            <person name="Clum A."/>
            <person name="Lindquist E."/>
            <person name="Ence D."/>
            <person name="Campbell M."/>
            <person name="Kronenberg Z."/>
            <person name="Feau N."/>
            <person name="Dhillon B."/>
            <person name="Hamelin R."/>
            <person name="Burleigh J."/>
            <person name="Smith J."/>
            <person name="Yandell M."/>
            <person name="Nelson C."/>
            <person name="Grigoriev I."/>
            <person name="Davis J."/>
        </authorList>
    </citation>
    <scope>NUCLEOTIDE SEQUENCE</scope>
    <source>
        <strain evidence="3">G11</strain>
    </source>
</reference>
<evidence type="ECO:0000313" key="4">
    <source>
        <dbReference type="Proteomes" id="UP000886653"/>
    </source>
</evidence>
<dbReference type="PANTHER" id="PTHR15615:SF10">
    <property type="entry name" value="PHO85 CYCLIN-2-RELATED"/>
    <property type="match status" value="1"/>
</dbReference>